<feature type="region of interest" description="Disordered" evidence="6">
    <location>
        <begin position="637"/>
        <end position="664"/>
    </location>
</feature>
<feature type="compositionally biased region" description="Basic and acidic residues" evidence="6">
    <location>
        <begin position="210"/>
        <end position="231"/>
    </location>
</feature>
<dbReference type="InterPro" id="IPR012341">
    <property type="entry name" value="6hp_glycosidase-like_sf"/>
</dbReference>
<feature type="compositionally biased region" description="Basic and acidic residues" evidence="6">
    <location>
        <begin position="336"/>
        <end position="345"/>
    </location>
</feature>
<dbReference type="GO" id="GO:0004555">
    <property type="term" value="F:alpha,alpha-trehalase activity"/>
    <property type="evidence" value="ECO:0007669"/>
    <property type="project" value="UniProtKB-EC"/>
</dbReference>
<dbReference type="EC" id="3.2.1.28" evidence="2 4"/>
<dbReference type="PANTHER" id="PTHR23403:SF24">
    <property type="entry name" value="TREHALASE"/>
    <property type="match status" value="1"/>
</dbReference>
<feature type="compositionally biased region" description="Basic and acidic residues" evidence="6">
    <location>
        <begin position="237"/>
        <end position="250"/>
    </location>
</feature>
<dbReference type="SUPFAM" id="SSF48208">
    <property type="entry name" value="Six-hairpin glycosidases"/>
    <property type="match status" value="1"/>
</dbReference>
<dbReference type="STRING" id="2018661.A0A2A2LV26"/>
<reference evidence="7 8" key="1">
    <citation type="journal article" date="2017" name="Curr. Biol.">
        <title>Genome architecture and evolution of a unichromosomal asexual nematode.</title>
        <authorList>
            <person name="Fradin H."/>
            <person name="Zegar C."/>
            <person name="Gutwein M."/>
            <person name="Lucas J."/>
            <person name="Kovtun M."/>
            <person name="Corcoran D."/>
            <person name="Baugh L.R."/>
            <person name="Kiontke K."/>
            <person name="Gunsalus K."/>
            <person name="Fitch D.H."/>
            <person name="Piano F."/>
        </authorList>
    </citation>
    <scope>NUCLEOTIDE SEQUENCE [LARGE SCALE GENOMIC DNA]</scope>
    <source>
        <strain evidence="7">PF1309</strain>
    </source>
</reference>
<dbReference type="InterPro" id="IPR008928">
    <property type="entry name" value="6-hairpin_glycosidase_sf"/>
</dbReference>
<feature type="compositionally biased region" description="Polar residues" evidence="6">
    <location>
        <begin position="326"/>
        <end position="335"/>
    </location>
</feature>
<keyword evidence="8" id="KW-1185">Reference proteome</keyword>
<keyword evidence="4" id="KW-0326">Glycosidase</keyword>
<feature type="compositionally biased region" description="Basic and acidic residues" evidence="6">
    <location>
        <begin position="392"/>
        <end position="409"/>
    </location>
</feature>
<dbReference type="GO" id="GO:0005993">
    <property type="term" value="P:trehalose catabolic process"/>
    <property type="evidence" value="ECO:0007669"/>
    <property type="project" value="TreeGrafter"/>
</dbReference>
<dbReference type="PRINTS" id="PR00744">
    <property type="entry name" value="GLHYDRLASE37"/>
</dbReference>
<feature type="compositionally biased region" description="Low complexity" evidence="6">
    <location>
        <begin position="655"/>
        <end position="664"/>
    </location>
</feature>
<feature type="compositionally biased region" description="Polar residues" evidence="6">
    <location>
        <begin position="196"/>
        <end position="208"/>
    </location>
</feature>
<protein>
    <recommendedName>
        <fullName evidence="3 4">Trehalase</fullName>
        <ecNumber evidence="2 4">3.2.1.28</ecNumber>
    </recommendedName>
    <alternativeName>
        <fullName evidence="4">Alpha-trehalose glucohydrolase</fullName>
    </alternativeName>
</protein>
<evidence type="ECO:0000256" key="3">
    <source>
        <dbReference type="ARBA" id="ARBA00019905"/>
    </source>
</evidence>
<feature type="compositionally biased region" description="Basic and acidic residues" evidence="6">
    <location>
        <begin position="294"/>
        <end position="322"/>
    </location>
</feature>
<dbReference type="OrthoDB" id="5871802at2759"/>
<dbReference type="AlphaFoldDB" id="A0A2A2LV26"/>
<proteinExistence type="inferred from homology"/>
<feature type="compositionally biased region" description="Polar residues" evidence="6">
    <location>
        <begin position="638"/>
        <end position="647"/>
    </location>
</feature>
<keyword evidence="4" id="KW-0378">Hydrolase</keyword>
<evidence type="ECO:0000256" key="4">
    <source>
        <dbReference type="RuleBase" id="RU361180"/>
    </source>
</evidence>
<feature type="region of interest" description="Disordered" evidence="6">
    <location>
        <begin position="188"/>
        <end position="525"/>
    </location>
</feature>
<name>A0A2A2LV26_9BILA</name>
<organism evidence="7 8">
    <name type="scientific">Diploscapter pachys</name>
    <dbReference type="NCBI Taxonomy" id="2018661"/>
    <lineage>
        <taxon>Eukaryota</taxon>
        <taxon>Metazoa</taxon>
        <taxon>Ecdysozoa</taxon>
        <taxon>Nematoda</taxon>
        <taxon>Chromadorea</taxon>
        <taxon>Rhabditida</taxon>
        <taxon>Rhabditina</taxon>
        <taxon>Rhabditomorpha</taxon>
        <taxon>Rhabditoidea</taxon>
        <taxon>Rhabditidae</taxon>
        <taxon>Diploscapter</taxon>
    </lineage>
</organism>
<comment type="caution">
    <text evidence="7">The sequence shown here is derived from an EMBL/GenBank/DDBJ whole genome shotgun (WGS) entry which is preliminary data.</text>
</comment>
<evidence type="ECO:0000256" key="5">
    <source>
        <dbReference type="SAM" id="Coils"/>
    </source>
</evidence>
<evidence type="ECO:0000256" key="2">
    <source>
        <dbReference type="ARBA" id="ARBA00012757"/>
    </source>
</evidence>
<sequence length="1018" mass="118309">MDFQQLLKQADKQAKKESKKLVEKLSAEEKLKELERQKLIIQEKIAKEQTRAKLKLEAIERKKQEELEQRKSFKIPKKDDDGGAVDKAKIQAFLARKEKEKKEDEKRKIAEKEKLAQLRLQANNGKATKKIGKHFGLDAIDMQMRYGKDHQHIEILQKRKWREEEEQEALAAQYRNGVIKAVQHLKKVEEKKPELSASSSRPKTQSFKSFDYDKPSSSHRSEKIGKSEKRKSTSHPEPGKERDKGKDRTKEKLKHRPPPAAPLDFQSLMNQAKVLNSEKKGKTEDNSDYESDAYEPKEKRRKEEEGRFGDDQRKKKLEEGQRYKIPSSSYSNGHSASKDKERENFAKPQTPVKFEKSKPSLPVKSKKEQERPREPSPVQSSGPVKRYLPGDIRYKAAVEEAKRSGERIPEAAIGPKKRNSVDSPRDDRRSNNNSMDRKQKANQDELYRRQLEAERRREAEMMSRFGGSSTKDKMKQRERERDRDRDRDRDRERNRDRGRERDYRNSSRYSRDLDDDEMDEDEDYDSDLDGFIDDSEMLDDFNQQDFEETLRMVNPKYNTTKWKERERSIRDRDMVADYRSIQKEEARSARLGLKEDIREAIKGKKQIYENGYCDIATDFSQLVRNCSAAAGTEGFNGKTMQQFSGGVSKTDHNNNETNPTTSPSKTAKLTILVQNNNNDKDLATAKEPDPIAFVTGQSGMKTAKQLIYCEGSLLHAVQTAKLFADCKHFVDMPLKSNAEDTLSKWRALETAGPLDAGQIAQFVKDHFDEPEGELVQCEPIDWIPELTFDNIKDAEYRHLTHRLHLKWPSLYRRVSDRVLLNPERFSIIPVPNPFVVPGGRFREMYYWDSFFTIKGLIASKMMKTVQGMIENMQYLAEMYGFIPNGNRLYYLNRSQPPLLTWCVYEYYKATHDLEFVAKLLPTLRKELAFFQANRSIMLDGWIGPLFRFAVTTVTPRPESYREDVESARHLATDEEKRVLWGDIAAAAESGRDFSSRWFARQGQFAGHLKSTRLEFIFS</sequence>
<feature type="compositionally biased region" description="Basic and acidic residues" evidence="6">
    <location>
        <begin position="470"/>
        <end position="512"/>
    </location>
</feature>
<feature type="compositionally biased region" description="Basic and acidic residues" evidence="6">
    <location>
        <begin position="365"/>
        <end position="374"/>
    </location>
</feature>
<evidence type="ECO:0000256" key="6">
    <source>
        <dbReference type="SAM" id="MobiDB-lite"/>
    </source>
</evidence>
<evidence type="ECO:0000313" key="8">
    <source>
        <dbReference type="Proteomes" id="UP000218231"/>
    </source>
</evidence>
<dbReference type="Gene3D" id="1.50.10.10">
    <property type="match status" value="1"/>
</dbReference>
<gene>
    <name evidence="7" type="ORF">WR25_25281</name>
</gene>
<dbReference type="Proteomes" id="UP000218231">
    <property type="component" value="Unassembled WGS sequence"/>
</dbReference>
<comment type="catalytic activity">
    <reaction evidence="4">
        <text>alpha,alpha-trehalose + H2O = alpha-D-glucose + beta-D-glucose</text>
        <dbReference type="Rhea" id="RHEA:32675"/>
        <dbReference type="ChEBI" id="CHEBI:15377"/>
        <dbReference type="ChEBI" id="CHEBI:15903"/>
        <dbReference type="ChEBI" id="CHEBI:16551"/>
        <dbReference type="ChEBI" id="CHEBI:17925"/>
        <dbReference type="EC" id="3.2.1.28"/>
    </reaction>
</comment>
<evidence type="ECO:0000313" key="7">
    <source>
        <dbReference type="EMBL" id="PAV90096.1"/>
    </source>
</evidence>
<feature type="compositionally biased region" description="Basic and acidic residues" evidence="6">
    <location>
        <begin position="419"/>
        <end position="461"/>
    </location>
</feature>
<comment type="similarity">
    <text evidence="1 4">Belongs to the glycosyl hydrolase 37 family.</text>
</comment>
<dbReference type="InterPro" id="IPR001661">
    <property type="entry name" value="Glyco_hydro_37"/>
</dbReference>
<accession>A0A2A2LV26</accession>
<feature type="coiled-coil region" evidence="5">
    <location>
        <begin position="17"/>
        <end position="121"/>
    </location>
</feature>
<feature type="compositionally biased region" description="Acidic residues" evidence="6">
    <location>
        <begin position="513"/>
        <end position="525"/>
    </location>
</feature>
<keyword evidence="5" id="KW-0175">Coiled coil</keyword>
<dbReference type="EMBL" id="LIAE01006403">
    <property type="protein sequence ID" value="PAV90096.1"/>
    <property type="molecule type" value="Genomic_DNA"/>
</dbReference>
<dbReference type="Pfam" id="PF01204">
    <property type="entry name" value="Trehalase"/>
    <property type="match status" value="1"/>
</dbReference>
<feature type="compositionally biased region" description="Basic and acidic residues" evidence="6">
    <location>
        <begin position="276"/>
        <end position="285"/>
    </location>
</feature>
<evidence type="ECO:0000256" key="1">
    <source>
        <dbReference type="ARBA" id="ARBA00005615"/>
    </source>
</evidence>
<dbReference type="PANTHER" id="PTHR23403">
    <property type="entry name" value="TREHALASE"/>
    <property type="match status" value="1"/>
</dbReference>